<keyword evidence="1" id="KW-0805">Transcription regulation</keyword>
<dbReference type="PANTHER" id="PTHR43280:SF28">
    <property type="entry name" value="HTH-TYPE TRANSCRIPTIONAL ACTIVATOR RHAS"/>
    <property type="match status" value="1"/>
</dbReference>
<dbReference type="Pfam" id="PF02311">
    <property type="entry name" value="AraC_binding"/>
    <property type="match status" value="1"/>
</dbReference>
<keyword evidence="3" id="KW-0804">Transcription</keyword>
<dbReference type="SMART" id="SM00342">
    <property type="entry name" value="HTH_ARAC"/>
    <property type="match status" value="1"/>
</dbReference>
<evidence type="ECO:0000313" key="5">
    <source>
        <dbReference type="EMBL" id="QOV19334.1"/>
    </source>
</evidence>
<feature type="domain" description="HTH araC/xylS-type" evidence="4">
    <location>
        <begin position="185"/>
        <end position="283"/>
    </location>
</feature>
<name>A0A7M2RH50_9FIRM</name>
<dbReference type="PANTHER" id="PTHR43280">
    <property type="entry name" value="ARAC-FAMILY TRANSCRIPTIONAL REGULATOR"/>
    <property type="match status" value="1"/>
</dbReference>
<dbReference type="RefSeq" id="WP_193735654.1">
    <property type="nucleotide sequence ID" value="NZ_CP063304.1"/>
</dbReference>
<dbReference type="InterPro" id="IPR009057">
    <property type="entry name" value="Homeodomain-like_sf"/>
</dbReference>
<dbReference type="Gene3D" id="1.10.10.60">
    <property type="entry name" value="Homeodomain-like"/>
    <property type="match status" value="2"/>
</dbReference>
<gene>
    <name evidence="5" type="ORF">INP51_15580</name>
</gene>
<evidence type="ECO:0000259" key="4">
    <source>
        <dbReference type="PROSITE" id="PS01124"/>
    </source>
</evidence>
<dbReference type="AlphaFoldDB" id="A0A7M2RH50"/>
<dbReference type="PROSITE" id="PS00041">
    <property type="entry name" value="HTH_ARAC_FAMILY_1"/>
    <property type="match status" value="1"/>
</dbReference>
<evidence type="ECO:0000256" key="3">
    <source>
        <dbReference type="ARBA" id="ARBA00023163"/>
    </source>
</evidence>
<protein>
    <submittedName>
        <fullName evidence="5">Helix-turn-helix transcriptional regulator</fullName>
    </submittedName>
</protein>
<dbReference type="EMBL" id="CP063304">
    <property type="protein sequence ID" value="QOV19334.1"/>
    <property type="molecule type" value="Genomic_DNA"/>
</dbReference>
<dbReference type="InterPro" id="IPR018062">
    <property type="entry name" value="HTH_AraC-typ_CS"/>
</dbReference>
<dbReference type="Pfam" id="PF12833">
    <property type="entry name" value="HTH_18"/>
    <property type="match status" value="1"/>
</dbReference>
<evidence type="ECO:0000256" key="2">
    <source>
        <dbReference type="ARBA" id="ARBA00023125"/>
    </source>
</evidence>
<dbReference type="KEGG" id="bliq:INP51_15580"/>
<evidence type="ECO:0000313" key="6">
    <source>
        <dbReference type="Proteomes" id="UP000593601"/>
    </source>
</evidence>
<dbReference type="GO" id="GO:0043565">
    <property type="term" value="F:sequence-specific DNA binding"/>
    <property type="evidence" value="ECO:0007669"/>
    <property type="project" value="InterPro"/>
</dbReference>
<dbReference type="SUPFAM" id="SSF51215">
    <property type="entry name" value="Regulatory protein AraC"/>
    <property type="match status" value="1"/>
</dbReference>
<dbReference type="InterPro" id="IPR018060">
    <property type="entry name" value="HTH_AraC"/>
</dbReference>
<dbReference type="InterPro" id="IPR014710">
    <property type="entry name" value="RmlC-like_jellyroll"/>
</dbReference>
<dbReference type="InterPro" id="IPR003313">
    <property type="entry name" value="AraC-bd"/>
</dbReference>
<sequence length="285" mass="33789">MYDPYTNKTFGDDILINRADDSKNTTKRWDHYHDFYEIYYYYGNEMNYFIDNKVYTVKKNDVVFIQPYLFHRTVYRSGSTRKRILILFHPKILEYIKTLDEPLHHAISSLFSTKKILSLSSVKSKQLLHNFIMRLYETSVQSSSYQSLKMQNDLINLFITFDDLSSDEVKDKSAPMLSSKEKLVSNVIEYINHNYTYDITLETICEELFVSKYYLCHTFKETTGVTVINFVNKKRLSEAERLLRYSSQSITDICHLVGFNSIGHFINLFSKYYDCTPGTFRKRLQ</sequence>
<keyword evidence="2" id="KW-0238">DNA-binding</keyword>
<dbReference type="InterPro" id="IPR037923">
    <property type="entry name" value="HTH-like"/>
</dbReference>
<reference evidence="5 6" key="1">
    <citation type="submission" date="2020-10" db="EMBL/GenBank/DDBJ databases">
        <title>Blautia liquoris sp.nov., isolated from the mud in a fermentation cellar used for the production of Chinese strong-flavoured liquor.</title>
        <authorList>
            <person name="Lu L."/>
        </authorList>
    </citation>
    <scope>NUCLEOTIDE SEQUENCE [LARGE SCALE GENOMIC DNA]</scope>
    <source>
        <strain evidence="5 6">LZLJ-3</strain>
    </source>
</reference>
<organism evidence="5 6">
    <name type="scientific">Blautia liquoris</name>
    <dbReference type="NCBI Taxonomy" id="2779518"/>
    <lineage>
        <taxon>Bacteria</taxon>
        <taxon>Bacillati</taxon>
        <taxon>Bacillota</taxon>
        <taxon>Clostridia</taxon>
        <taxon>Lachnospirales</taxon>
        <taxon>Lachnospiraceae</taxon>
        <taxon>Blautia</taxon>
    </lineage>
</organism>
<dbReference type="Gene3D" id="2.60.120.10">
    <property type="entry name" value="Jelly Rolls"/>
    <property type="match status" value="1"/>
</dbReference>
<dbReference type="SUPFAM" id="SSF46689">
    <property type="entry name" value="Homeodomain-like"/>
    <property type="match status" value="2"/>
</dbReference>
<dbReference type="PROSITE" id="PS01124">
    <property type="entry name" value="HTH_ARAC_FAMILY_2"/>
    <property type="match status" value="1"/>
</dbReference>
<accession>A0A7M2RH50</accession>
<dbReference type="Proteomes" id="UP000593601">
    <property type="component" value="Chromosome"/>
</dbReference>
<dbReference type="GO" id="GO:0003700">
    <property type="term" value="F:DNA-binding transcription factor activity"/>
    <property type="evidence" value="ECO:0007669"/>
    <property type="project" value="InterPro"/>
</dbReference>
<evidence type="ECO:0000256" key="1">
    <source>
        <dbReference type="ARBA" id="ARBA00023015"/>
    </source>
</evidence>
<keyword evidence="6" id="KW-1185">Reference proteome</keyword>
<proteinExistence type="predicted"/>